<proteinExistence type="predicted"/>
<dbReference type="Proteomes" id="UP000268469">
    <property type="component" value="Unassembled WGS sequence"/>
</dbReference>
<evidence type="ECO:0000313" key="2">
    <source>
        <dbReference type="EMBL" id="RKX70411.1"/>
    </source>
</evidence>
<gene>
    <name evidence="2" type="ORF">DRP53_05085</name>
</gene>
<comment type="caution">
    <text evidence="2">The sequence shown here is derived from an EMBL/GenBank/DDBJ whole genome shotgun (WGS) entry which is preliminary data.</text>
</comment>
<keyword evidence="1" id="KW-0175">Coiled coil</keyword>
<evidence type="ECO:0000313" key="3">
    <source>
        <dbReference type="Proteomes" id="UP000268469"/>
    </source>
</evidence>
<dbReference type="EMBL" id="QNBE01000040">
    <property type="protein sequence ID" value="RKX70411.1"/>
    <property type="molecule type" value="Genomic_DNA"/>
</dbReference>
<protein>
    <submittedName>
        <fullName evidence="2">Uncharacterized protein</fullName>
    </submittedName>
</protein>
<sequence length="188" mass="20769">MKPDEVVKKLSKEDNIPFIYESSGKVYCEVDAEKIDQIGTMLIQTLESLGIDGLDLLEVAGTKRSVAMRVAEGRIVGSIYQKGTIEEIQARLDEIEKTLAAEGEAEVAEATLDLKALSEKINMILTEFLGDFAPRVYRNQLKVLGIEEGELALSKVKELIYALGNAASLMIGPTQSQEMTERLFMLIK</sequence>
<dbReference type="AlphaFoldDB" id="A0A660SK49"/>
<reference evidence="2 3" key="1">
    <citation type="submission" date="2018-06" db="EMBL/GenBank/DDBJ databases">
        <title>Extensive metabolic versatility and redundancy in microbially diverse, dynamic hydrothermal sediments.</title>
        <authorList>
            <person name="Dombrowski N."/>
            <person name="Teske A."/>
            <person name="Baker B.J."/>
        </authorList>
    </citation>
    <scope>NUCLEOTIDE SEQUENCE [LARGE SCALE GENOMIC DNA]</scope>
    <source>
        <strain evidence="2">B36_G15</strain>
    </source>
</reference>
<organism evidence="2 3">
    <name type="scientific">candidate division WOR-3 bacterium</name>
    <dbReference type="NCBI Taxonomy" id="2052148"/>
    <lineage>
        <taxon>Bacteria</taxon>
        <taxon>Bacteria division WOR-3</taxon>
    </lineage>
</organism>
<evidence type="ECO:0000256" key="1">
    <source>
        <dbReference type="SAM" id="Coils"/>
    </source>
</evidence>
<feature type="coiled-coil region" evidence="1">
    <location>
        <begin position="85"/>
        <end position="120"/>
    </location>
</feature>
<accession>A0A660SK49</accession>
<name>A0A660SK49_UNCW3</name>